<name>A0AAU8GSA6_9VIRU</name>
<protein>
    <recommendedName>
        <fullName evidence="2">Lipoprotein</fullName>
    </recommendedName>
</protein>
<evidence type="ECO:0000313" key="1">
    <source>
        <dbReference type="EMBL" id="XCH45283.1"/>
    </source>
</evidence>
<organism evidence="1">
    <name type="scientific">Pseudomonas phage PACT201</name>
    <dbReference type="NCBI Taxonomy" id="3230130"/>
    <lineage>
        <taxon>Viruses</taxon>
    </lineage>
</organism>
<sequence length="53" mass="5585">MRIVLMLVVFALAGCAGRQEAEPAHWVRVDVPVSRCRADGAGGRSAGHGQRLG</sequence>
<dbReference type="EMBL" id="PP931175">
    <property type="protein sequence ID" value="XCH45283.1"/>
    <property type="molecule type" value="Genomic_DNA"/>
</dbReference>
<accession>A0AAU8GSA6</accession>
<reference evidence="1" key="1">
    <citation type="submission" date="2024-06" db="EMBL/GenBank/DDBJ databases">
        <authorList>
            <person name="Yerushalmy O."/>
            <person name="Alkalay-Oren S."/>
            <person name="Coppenhagn-Glazer S."/>
            <person name="Hazan R."/>
        </authorList>
    </citation>
    <scope>NUCLEOTIDE SEQUENCE</scope>
</reference>
<evidence type="ECO:0008006" key="2">
    <source>
        <dbReference type="Google" id="ProtNLM"/>
    </source>
</evidence>
<proteinExistence type="predicted"/>
<dbReference type="PROSITE" id="PS51257">
    <property type="entry name" value="PROKAR_LIPOPROTEIN"/>
    <property type="match status" value="1"/>
</dbReference>